<evidence type="ECO:0000313" key="4">
    <source>
        <dbReference type="EMBL" id="OGD86547.1"/>
    </source>
</evidence>
<keyword evidence="1 2" id="KW-0378">Hydrolase</keyword>
<gene>
    <name evidence="4" type="ORF">A2870_01995</name>
</gene>
<feature type="domain" description="Nudix hydrolase" evidence="3">
    <location>
        <begin position="4"/>
        <end position="132"/>
    </location>
</feature>
<sequence>MPIKRVFSAGGIVVKSDDGPKVLVTQHSKHHGWDFPKGHIEQGESGEQAALREVEEETGVKAEIIEKVGHTEYFYFEDGVRNFKTVVYFLMKYVGEGEATTAFEVSEMLWLDPDEVENKLTFKDTKALWKKAKEKIK</sequence>
<dbReference type="EMBL" id="MFAZ01000040">
    <property type="protein sequence ID" value="OGD86547.1"/>
    <property type="molecule type" value="Genomic_DNA"/>
</dbReference>
<reference evidence="4 5" key="1">
    <citation type="journal article" date="2016" name="Nat. Commun.">
        <title>Thousands of microbial genomes shed light on interconnected biogeochemical processes in an aquifer system.</title>
        <authorList>
            <person name="Anantharaman K."/>
            <person name="Brown C.T."/>
            <person name="Hug L.A."/>
            <person name="Sharon I."/>
            <person name="Castelle C.J."/>
            <person name="Probst A.J."/>
            <person name="Thomas B.C."/>
            <person name="Singh A."/>
            <person name="Wilkins M.J."/>
            <person name="Karaoz U."/>
            <person name="Brodie E.L."/>
            <person name="Williams K.H."/>
            <person name="Hubbard S.S."/>
            <person name="Banfield J.F."/>
        </authorList>
    </citation>
    <scope>NUCLEOTIDE SEQUENCE [LARGE SCALE GENOMIC DNA]</scope>
</reference>
<dbReference type="PROSITE" id="PS51462">
    <property type="entry name" value="NUDIX"/>
    <property type="match status" value="1"/>
</dbReference>
<organism evidence="4 5">
    <name type="scientific">Candidatus Curtissbacteria bacterium RIFCSPHIGHO2_01_FULL_41_11</name>
    <dbReference type="NCBI Taxonomy" id="1797711"/>
    <lineage>
        <taxon>Bacteria</taxon>
        <taxon>Candidatus Curtissiibacteriota</taxon>
    </lineage>
</organism>
<dbReference type="Gene3D" id="3.90.79.10">
    <property type="entry name" value="Nucleoside Triphosphate Pyrophosphohydrolase"/>
    <property type="match status" value="1"/>
</dbReference>
<dbReference type="SUPFAM" id="SSF55811">
    <property type="entry name" value="Nudix"/>
    <property type="match status" value="1"/>
</dbReference>
<dbReference type="CDD" id="cd03673">
    <property type="entry name" value="NUDIX_Ap6A_hydrolase"/>
    <property type="match status" value="1"/>
</dbReference>
<dbReference type="PRINTS" id="PR00502">
    <property type="entry name" value="NUDIXFAMILY"/>
</dbReference>
<dbReference type="InterPro" id="IPR020476">
    <property type="entry name" value="Nudix_hydrolase"/>
</dbReference>
<protein>
    <recommendedName>
        <fullName evidence="3">Nudix hydrolase domain-containing protein</fullName>
    </recommendedName>
</protein>
<dbReference type="AlphaFoldDB" id="A0A1F5G3X2"/>
<accession>A0A1F5G3X2</accession>
<evidence type="ECO:0000256" key="2">
    <source>
        <dbReference type="RuleBase" id="RU003476"/>
    </source>
</evidence>
<dbReference type="GO" id="GO:0004081">
    <property type="term" value="F:bis(5'-nucleosyl)-tetraphosphatase (asymmetrical) activity"/>
    <property type="evidence" value="ECO:0007669"/>
    <property type="project" value="TreeGrafter"/>
</dbReference>
<evidence type="ECO:0000313" key="5">
    <source>
        <dbReference type="Proteomes" id="UP000179102"/>
    </source>
</evidence>
<dbReference type="PROSITE" id="PS00893">
    <property type="entry name" value="NUDIX_BOX"/>
    <property type="match status" value="1"/>
</dbReference>
<dbReference type="InterPro" id="IPR015797">
    <property type="entry name" value="NUDIX_hydrolase-like_dom_sf"/>
</dbReference>
<proteinExistence type="inferred from homology"/>
<dbReference type="Pfam" id="PF00293">
    <property type="entry name" value="NUDIX"/>
    <property type="match status" value="1"/>
</dbReference>
<dbReference type="PANTHER" id="PTHR21340">
    <property type="entry name" value="DIADENOSINE 5,5-P1,P4-TETRAPHOSPHATE PYROPHOSPHOHYDROLASE MUTT"/>
    <property type="match status" value="1"/>
</dbReference>
<dbReference type="PANTHER" id="PTHR21340:SF0">
    <property type="entry name" value="BIS(5'-NUCLEOSYL)-TETRAPHOSPHATASE [ASYMMETRICAL]"/>
    <property type="match status" value="1"/>
</dbReference>
<dbReference type="STRING" id="1797711.A2870_01995"/>
<dbReference type="GO" id="GO:0006754">
    <property type="term" value="P:ATP biosynthetic process"/>
    <property type="evidence" value="ECO:0007669"/>
    <property type="project" value="TreeGrafter"/>
</dbReference>
<dbReference type="Proteomes" id="UP000179102">
    <property type="component" value="Unassembled WGS sequence"/>
</dbReference>
<name>A0A1F5G3X2_9BACT</name>
<dbReference type="InterPro" id="IPR051325">
    <property type="entry name" value="Nudix_hydrolase_domain"/>
</dbReference>
<evidence type="ECO:0000256" key="1">
    <source>
        <dbReference type="ARBA" id="ARBA00022801"/>
    </source>
</evidence>
<dbReference type="GO" id="GO:0006167">
    <property type="term" value="P:AMP biosynthetic process"/>
    <property type="evidence" value="ECO:0007669"/>
    <property type="project" value="TreeGrafter"/>
</dbReference>
<dbReference type="InterPro" id="IPR020084">
    <property type="entry name" value="NUDIX_hydrolase_CS"/>
</dbReference>
<dbReference type="InterPro" id="IPR000086">
    <property type="entry name" value="NUDIX_hydrolase_dom"/>
</dbReference>
<comment type="similarity">
    <text evidence="2">Belongs to the Nudix hydrolase family.</text>
</comment>
<comment type="caution">
    <text evidence="4">The sequence shown here is derived from an EMBL/GenBank/DDBJ whole genome shotgun (WGS) entry which is preliminary data.</text>
</comment>
<evidence type="ECO:0000259" key="3">
    <source>
        <dbReference type="PROSITE" id="PS51462"/>
    </source>
</evidence>